<reference evidence="1" key="2">
    <citation type="journal article" date="2021" name="PeerJ">
        <title>Extensive microbial diversity within the chicken gut microbiome revealed by metagenomics and culture.</title>
        <authorList>
            <person name="Gilroy R."/>
            <person name="Ravi A."/>
            <person name="Getino M."/>
            <person name="Pursley I."/>
            <person name="Horton D.L."/>
            <person name="Alikhan N.F."/>
            <person name="Baker D."/>
            <person name="Gharbi K."/>
            <person name="Hall N."/>
            <person name="Watson M."/>
            <person name="Adriaenssens E.M."/>
            <person name="Foster-Nyarko E."/>
            <person name="Jarju S."/>
            <person name="Secka A."/>
            <person name="Antonio M."/>
            <person name="Oren A."/>
            <person name="Chaudhuri R.R."/>
            <person name="La Ragione R."/>
            <person name="Hildebrand F."/>
            <person name="Pallen M.J."/>
        </authorList>
    </citation>
    <scope>NUCLEOTIDE SEQUENCE</scope>
    <source>
        <strain evidence="1">CHK187-14744</strain>
    </source>
</reference>
<protein>
    <submittedName>
        <fullName evidence="1">Uncharacterized protein</fullName>
    </submittedName>
</protein>
<name>A0A9D1HHA2_9FIRM</name>
<organism evidence="1 2">
    <name type="scientific">Candidatus Onthocola gallistercoris</name>
    <dbReference type="NCBI Taxonomy" id="2840876"/>
    <lineage>
        <taxon>Bacteria</taxon>
        <taxon>Bacillati</taxon>
        <taxon>Bacillota</taxon>
        <taxon>Bacilli</taxon>
        <taxon>Candidatus Onthocola</taxon>
    </lineage>
</organism>
<evidence type="ECO:0000313" key="2">
    <source>
        <dbReference type="Proteomes" id="UP000824164"/>
    </source>
</evidence>
<evidence type="ECO:0000313" key="1">
    <source>
        <dbReference type="EMBL" id="HIU03188.1"/>
    </source>
</evidence>
<reference evidence="1" key="1">
    <citation type="submission" date="2020-10" db="EMBL/GenBank/DDBJ databases">
        <authorList>
            <person name="Gilroy R."/>
        </authorList>
    </citation>
    <scope>NUCLEOTIDE SEQUENCE</scope>
    <source>
        <strain evidence="1">CHK187-14744</strain>
    </source>
</reference>
<dbReference type="EMBL" id="DVLT01000048">
    <property type="protein sequence ID" value="HIU03188.1"/>
    <property type="molecule type" value="Genomic_DNA"/>
</dbReference>
<dbReference type="AlphaFoldDB" id="A0A9D1HHA2"/>
<dbReference type="Proteomes" id="UP000824164">
    <property type="component" value="Unassembled WGS sequence"/>
</dbReference>
<sequence length="251" mass="28793">MEVELNSHDVYGHIGEQILRFGISTETDKYRIKNCLLDDVNKDADKGKKLESYFLRSRYSNINELLDKVIFENKPSAIIVIDKATDELYHVMAQLTMSTEVIEAQTYVCGDKKLHRFTPFKDEVMTDLPSDVDADELDTIVVPAREEGFNEEYLKNNRWFAIRISSAMIDKIKYIAAYQVAPVSGITYIADVDRIEKYKDTNKYIVYFKDGTVRKINKVSLGKKKGLAPQTPKYSSHKAILTAKALDDLWD</sequence>
<gene>
    <name evidence="1" type="ORF">IAB63_08060</name>
</gene>
<comment type="caution">
    <text evidence="1">The sequence shown here is derived from an EMBL/GenBank/DDBJ whole genome shotgun (WGS) entry which is preliminary data.</text>
</comment>
<proteinExistence type="predicted"/>
<accession>A0A9D1HHA2</accession>